<keyword evidence="2" id="KW-0597">Phosphoprotein</keyword>
<feature type="non-terminal residue" evidence="4">
    <location>
        <position position="550"/>
    </location>
</feature>
<evidence type="ECO:0000256" key="1">
    <source>
        <dbReference type="ARBA" id="ARBA00006903"/>
    </source>
</evidence>
<dbReference type="PANTHER" id="PTHR12842">
    <property type="entry name" value="FI01459P"/>
    <property type="match status" value="1"/>
</dbReference>
<name>A0ABS2XVZ9_POLSP</name>
<sequence>MKMTQGDTMESVSTKLNSQLSDPIDSDASFVKETELNSEASESINEIGDKGGGHQAEECSVQPGEETEGPAEAPPEKGLLESQMTECTESVNLEAEAANETTLDKHDAQESGGTASTEGRRWGGWGSWGKSLLTTATSTVGQGITAVKEKAATLTIHSSSSASEESKQSGSNEGTIPGVPEDLSLTESPSSSASSGSRGMLSTITNAVQNTGKSVITGGLGALEFIGKKTMNVLAESDPGFKKTKILMQRTVTLSQMLREAKDKEKERIGNQVVMERTAHYGILFDDFQGLSHLEALEILSNESEFRVQSVLMSIEGEELETLKRDLITIKEVFLEKDFEKEDDDEKASEGEEFVSIITELLFELHVAAAPDKLNKARKRAHDWVNKVDLLAMESEEKPKEENTELGSKKYEETSKAEEDNSKSVGDIYMSSVESLAEVTARSIEQLHKVAELILHGQDVEKPALDQARILTRLTGAMCKEVSSLSKKFSDTLTAAGSKLKAEVLTPWINSVLLEGSNSTAYIQDAFQLLLPVLQISHLQTTSSETPSER</sequence>
<accession>A0ABS2XVZ9</accession>
<dbReference type="InterPro" id="IPR007998">
    <property type="entry name" value="DUF719"/>
</dbReference>
<dbReference type="EMBL" id="JAAWVQ010080469">
    <property type="protein sequence ID" value="MBN3278551.1"/>
    <property type="molecule type" value="Genomic_DNA"/>
</dbReference>
<gene>
    <name evidence="4" type="primary">Fam114a1_0</name>
    <name evidence="4" type="ORF">GTO93_0010909</name>
</gene>
<proteinExistence type="inferred from homology"/>
<feature type="compositionally biased region" description="Low complexity" evidence="3">
    <location>
        <begin position="158"/>
        <end position="171"/>
    </location>
</feature>
<reference evidence="4" key="1">
    <citation type="journal article" date="2021" name="Cell">
        <title>Tracing the genetic footprints of vertebrate landing in non-teleost ray-finned fishes.</title>
        <authorList>
            <person name="Bi X."/>
            <person name="Wang K."/>
            <person name="Yang L."/>
            <person name="Pan H."/>
            <person name="Jiang H."/>
            <person name="Wei Q."/>
            <person name="Fang M."/>
            <person name="Yu H."/>
            <person name="Zhu C."/>
            <person name="Cai Y."/>
            <person name="He Y."/>
            <person name="Gan X."/>
            <person name="Zeng H."/>
            <person name="Yu D."/>
            <person name="Zhu Y."/>
            <person name="Jiang H."/>
            <person name="Qiu Q."/>
            <person name="Yang H."/>
            <person name="Zhang Y.E."/>
            <person name="Wang W."/>
            <person name="Zhu M."/>
            <person name="He S."/>
            <person name="Zhang G."/>
        </authorList>
    </citation>
    <scope>NUCLEOTIDE SEQUENCE</scope>
    <source>
        <strain evidence="4">Pddl_001</strain>
    </source>
</reference>
<feature type="compositionally biased region" description="Polar residues" evidence="3">
    <location>
        <begin position="82"/>
        <end position="91"/>
    </location>
</feature>
<feature type="region of interest" description="Disordered" evidence="3">
    <location>
        <begin position="395"/>
        <end position="422"/>
    </location>
</feature>
<feature type="compositionally biased region" description="Low complexity" evidence="3">
    <location>
        <begin position="183"/>
        <end position="199"/>
    </location>
</feature>
<feature type="compositionally biased region" description="Basic and acidic residues" evidence="3">
    <location>
        <begin position="47"/>
        <end position="57"/>
    </location>
</feature>
<evidence type="ECO:0000256" key="2">
    <source>
        <dbReference type="ARBA" id="ARBA00022553"/>
    </source>
</evidence>
<evidence type="ECO:0000313" key="5">
    <source>
        <dbReference type="Proteomes" id="UP001166093"/>
    </source>
</evidence>
<dbReference type="Proteomes" id="UP001166093">
    <property type="component" value="Unassembled WGS sequence"/>
</dbReference>
<feature type="region of interest" description="Disordered" evidence="3">
    <location>
        <begin position="156"/>
        <end position="199"/>
    </location>
</feature>
<dbReference type="Pfam" id="PF05334">
    <property type="entry name" value="DUF719"/>
    <property type="match status" value="1"/>
</dbReference>
<feature type="region of interest" description="Disordered" evidence="3">
    <location>
        <begin position="1"/>
        <end position="124"/>
    </location>
</feature>
<evidence type="ECO:0000313" key="4">
    <source>
        <dbReference type="EMBL" id="MBN3278551.1"/>
    </source>
</evidence>
<keyword evidence="5" id="KW-1185">Reference proteome</keyword>
<comment type="caution">
    <text evidence="4">The sequence shown here is derived from an EMBL/GenBank/DDBJ whole genome shotgun (WGS) entry which is preliminary data.</text>
</comment>
<protein>
    <submittedName>
        <fullName evidence="4">NXP20 protein</fullName>
    </submittedName>
</protein>
<feature type="non-terminal residue" evidence="4">
    <location>
        <position position="1"/>
    </location>
</feature>
<comment type="similarity">
    <text evidence="1">Belongs to the FAM114 family.</text>
</comment>
<organism evidence="4 5">
    <name type="scientific">Polyodon spathula</name>
    <name type="common">North American paddlefish</name>
    <name type="synonym">Squalus spathula</name>
    <dbReference type="NCBI Taxonomy" id="7913"/>
    <lineage>
        <taxon>Eukaryota</taxon>
        <taxon>Metazoa</taxon>
        <taxon>Chordata</taxon>
        <taxon>Craniata</taxon>
        <taxon>Vertebrata</taxon>
        <taxon>Euteleostomi</taxon>
        <taxon>Actinopterygii</taxon>
        <taxon>Chondrostei</taxon>
        <taxon>Acipenseriformes</taxon>
        <taxon>Polyodontidae</taxon>
        <taxon>Polyodon</taxon>
    </lineage>
</organism>
<evidence type="ECO:0000256" key="3">
    <source>
        <dbReference type="SAM" id="MobiDB-lite"/>
    </source>
</evidence>
<dbReference type="PANTHER" id="PTHR12842:SF4">
    <property type="entry name" value="PROTEIN NOXP20"/>
    <property type="match status" value="1"/>
</dbReference>
<feature type="compositionally biased region" description="Polar residues" evidence="3">
    <location>
        <begin position="1"/>
        <end position="21"/>
    </location>
</feature>